<proteinExistence type="predicted"/>
<dbReference type="Proteomes" id="UP000182059">
    <property type="component" value="Unassembled WGS sequence"/>
</dbReference>
<keyword evidence="1" id="KW-0812">Transmembrane</keyword>
<reference evidence="2 3" key="1">
    <citation type="journal article" date="2016" name="Environ. Microbiol.">
        <title>Genomic resolution of a cold subsurface aquifer community provides metabolic insights for novel microbes adapted to high CO concentrations.</title>
        <authorList>
            <person name="Probst A.J."/>
            <person name="Castelle C.J."/>
            <person name="Singh A."/>
            <person name="Brown C.T."/>
            <person name="Anantharaman K."/>
            <person name="Sharon I."/>
            <person name="Hug L.A."/>
            <person name="Burstein D."/>
            <person name="Emerson J.B."/>
            <person name="Thomas B.C."/>
            <person name="Banfield J.F."/>
        </authorList>
    </citation>
    <scope>NUCLEOTIDE SEQUENCE [LARGE SCALE GENOMIC DNA]</scope>
    <source>
        <strain evidence="2">CG2_30_43_9</strain>
    </source>
</reference>
<dbReference type="AlphaFoldDB" id="A0A1J5FZ93"/>
<dbReference type="EMBL" id="MNYX01000047">
    <property type="protein sequence ID" value="OIP65420.1"/>
    <property type="molecule type" value="Genomic_DNA"/>
</dbReference>
<gene>
    <name evidence="2" type="ORF">AUK15_01725</name>
</gene>
<comment type="caution">
    <text evidence="2">The sequence shown here is derived from an EMBL/GenBank/DDBJ whole genome shotgun (WGS) entry which is preliminary data.</text>
</comment>
<organism evidence="2 3">
    <name type="scientific">Candidatus Nomurabacteria bacterium CG2_30_43_9</name>
    <dbReference type="NCBI Taxonomy" id="1805283"/>
    <lineage>
        <taxon>Bacteria</taxon>
        <taxon>Candidatus Nomuraibacteriota</taxon>
    </lineage>
</organism>
<keyword evidence="1" id="KW-0472">Membrane</keyword>
<sequence>MFTTKNLFTHFGKHILTALAVVIVSFGVILFISRKITKMATETATNRHLVATLSERTSLLSNLKRETDIIGPNDKILKQTIIPSNNILEFVAILKSLALKNGITQSLNFSSPTPASLGTAFPLATISYQNTISSANVSIFINYLKDFEKLPYFTKINSLNISSGSADWRSTSNISYSATVAAQTIE</sequence>
<evidence type="ECO:0000313" key="2">
    <source>
        <dbReference type="EMBL" id="OIP65420.1"/>
    </source>
</evidence>
<evidence type="ECO:0000313" key="3">
    <source>
        <dbReference type="Proteomes" id="UP000182059"/>
    </source>
</evidence>
<protein>
    <recommendedName>
        <fullName evidence="4">Type 4 fimbrial biogenesis protein PilO</fullName>
    </recommendedName>
</protein>
<evidence type="ECO:0000256" key="1">
    <source>
        <dbReference type="SAM" id="Phobius"/>
    </source>
</evidence>
<keyword evidence="1" id="KW-1133">Transmembrane helix</keyword>
<name>A0A1J5FZ93_9BACT</name>
<accession>A0A1J5FZ93</accession>
<feature type="transmembrane region" description="Helical" evidence="1">
    <location>
        <begin position="15"/>
        <end position="32"/>
    </location>
</feature>
<evidence type="ECO:0008006" key="4">
    <source>
        <dbReference type="Google" id="ProtNLM"/>
    </source>
</evidence>